<organism evidence="1 2">
    <name type="scientific">Prunus yedoensis var. nudiflora</name>
    <dbReference type="NCBI Taxonomy" id="2094558"/>
    <lineage>
        <taxon>Eukaryota</taxon>
        <taxon>Viridiplantae</taxon>
        <taxon>Streptophyta</taxon>
        <taxon>Embryophyta</taxon>
        <taxon>Tracheophyta</taxon>
        <taxon>Spermatophyta</taxon>
        <taxon>Magnoliopsida</taxon>
        <taxon>eudicotyledons</taxon>
        <taxon>Gunneridae</taxon>
        <taxon>Pentapetalae</taxon>
        <taxon>rosids</taxon>
        <taxon>fabids</taxon>
        <taxon>Rosales</taxon>
        <taxon>Rosaceae</taxon>
        <taxon>Amygdaloideae</taxon>
        <taxon>Amygdaleae</taxon>
        <taxon>Prunus</taxon>
    </lineage>
</organism>
<evidence type="ECO:0000313" key="2">
    <source>
        <dbReference type="Proteomes" id="UP000250321"/>
    </source>
</evidence>
<keyword evidence="2" id="KW-1185">Reference proteome</keyword>
<reference evidence="1 2" key="1">
    <citation type="submission" date="2018-02" db="EMBL/GenBank/DDBJ databases">
        <title>Draft genome of wild Prunus yedoensis var. nudiflora.</title>
        <authorList>
            <person name="Baek S."/>
            <person name="Kim J.-H."/>
            <person name="Choi K."/>
            <person name="Kim G.-B."/>
            <person name="Cho A."/>
            <person name="Jang H."/>
            <person name="Shin C.-H."/>
            <person name="Yu H.-J."/>
            <person name="Mun J.-H."/>
        </authorList>
    </citation>
    <scope>NUCLEOTIDE SEQUENCE [LARGE SCALE GENOMIC DNA]</scope>
    <source>
        <strain evidence="2">cv. Jeju island</strain>
        <tissue evidence="1">Leaf</tissue>
    </source>
</reference>
<accession>A0A314ZHE8</accession>
<sequence length="95" mass="11103">MAFDPRVSCSGAHLIQVERVQLAEQFELPLMQGRDDRRRAATKAAIVHPSNTRSMVSKLEFCDEGRREFWLNNNMGLDSISFLRLWKRWLEAHET</sequence>
<dbReference type="AlphaFoldDB" id="A0A314ZHE8"/>
<evidence type="ECO:0000313" key="1">
    <source>
        <dbReference type="EMBL" id="PQQ16944.1"/>
    </source>
</evidence>
<comment type="caution">
    <text evidence="1">The sequence shown here is derived from an EMBL/GenBank/DDBJ whole genome shotgun (WGS) entry which is preliminary data.</text>
</comment>
<proteinExistence type="predicted"/>
<protein>
    <submittedName>
        <fullName evidence="1">Uncharacterized protein</fullName>
    </submittedName>
</protein>
<name>A0A314ZHE8_PRUYE</name>
<dbReference type="Proteomes" id="UP000250321">
    <property type="component" value="Unassembled WGS sequence"/>
</dbReference>
<gene>
    <name evidence="1" type="ORF">Pyn_08315</name>
</gene>
<dbReference type="EMBL" id="PJQY01000169">
    <property type="protein sequence ID" value="PQQ16944.1"/>
    <property type="molecule type" value="Genomic_DNA"/>
</dbReference>